<gene>
    <name evidence="2" type="ORF">AGRA3207_007433</name>
</gene>
<organism evidence="2 3">
    <name type="scientific">Actinomadura graeca</name>
    <dbReference type="NCBI Taxonomy" id="2750812"/>
    <lineage>
        <taxon>Bacteria</taxon>
        <taxon>Bacillati</taxon>
        <taxon>Actinomycetota</taxon>
        <taxon>Actinomycetes</taxon>
        <taxon>Streptosporangiales</taxon>
        <taxon>Thermomonosporaceae</taxon>
        <taxon>Actinomadura</taxon>
    </lineage>
</organism>
<accession>A0ABX8R6I7</accession>
<protein>
    <submittedName>
        <fullName evidence="2">Transposase</fullName>
    </submittedName>
</protein>
<name>A0ABX8R6I7_9ACTN</name>
<proteinExistence type="predicted"/>
<dbReference type="Pfam" id="PF13613">
    <property type="entry name" value="HTH_Tnp_4"/>
    <property type="match status" value="1"/>
</dbReference>
<dbReference type="Proteomes" id="UP001049518">
    <property type="component" value="Chromosome"/>
</dbReference>
<dbReference type="EMBL" id="CP059572">
    <property type="protein sequence ID" value="QXJ25869.1"/>
    <property type="molecule type" value="Genomic_DNA"/>
</dbReference>
<sequence>MLLYRAAVDLSRATLNCLAGLLRRSRKAIRAPWRRLNAGRHTLLVLVHLRKGETFTELAAGFEVSASTAWRYVEEAVTLLPARSPKLTAALRKARKDGLHVPVLDGTLITCDRVRADRPCYPAKHRCHGMNLQVIAGPDGTIL</sequence>
<feature type="domain" description="Transposase Helix-turn-helix" evidence="1">
    <location>
        <begin position="35"/>
        <end position="84"/>
    </location>
</feature>
<evidence type="ECO:0000313" key="3">
    <source>
        <dbReference type="Proteomes" id="UP001049518"/>
    </source>
</evidence>
<reference evidence="2" key="1">
    <citation type="submission" date="2020-07" db="EMBL/GenBank/DDBJ databases">
        <authorList>
            <person name="Tarantini F.S."/>
            <person name="Hong K.W."/>
            <person name="Chan K.G."/>
        </authorList>
    </citation>
    <scope>NUCLEOTIDE SEQUENCE</scope>
    <source>
        <strain evidence="2">32-07</strain>
    </source>
</reference>
<evidence type="ECO:0000259" key="1">
    <source>
        <dbReference type="Pfam" id="PF13613"/>
    </source>
</evidence>
<keyword evidence="3" id="KW-1185">Reference proteome</keyword>
<evidence type="ECO:0000313" key="2">
    <source>
        <dbReference type="EMBL" id="QXJ25869.1"/>
    </source>
</evidence>
<dbReference type="InterPro" id="IPR027805">
    <property type="entry name" value="Transposase_HTH_dom"/>
</dbReference>